<dbReference type="EMBL" id="JABEZX010000009">
    <property type="protein sequence ID" value="MBA0567019.1"/>
    <property type="molecule type" value="Genomic_DNA"/>
</dbReference>
<comment type="caution">
    <text evidence="2">The sequence shown here is derived from an EMBL/GenBank/DDBJ whole genome shotgun (WGS) entry which is preliminary data.</text>
</comment>
<evidence type="ECO:0000313" key="3">
    <source>
        <dbReference type="Proteomes" id="UP000593572"/>
    </source>
</evidence>
<proteinExistence type="predicted"/>
<evidence type="ECO:0000256" key="1">
    <source>
        <dbReference type="SAM" id="MobiDB-lite"/>
    </source>
</evidence>
<keyword evidence="3" id="KW-1185">Reference proteome</keyword>
<sequence>MCYTEATEDQHRERRKNQQRPQDFNEEHSRSEGC</sequence>
<organism evidence="2 3">
    <name type="scientific">Gossypium lobatum</name>
    <dbReference type="NCBI Taxonomy" id="34289"/>
    <lineage>
        <taxon>Eukaryota</taxon>
        <taxon>Viridiplantae</taxon>
        <taxon>Streptophyta</taxon>
        <taxon>Embryophyta</taxon>
        <taxon>Tracheophyta</taxon>
        <taxon>Spermatophyta</taxon>
        <taxon>Magnoliopsida</taxon>
        <taxon>eudicotyledons</taxon>
        <taxon>Gunneridae</taxon>
        <taxon>Pentapetalae</taxon>
        <taxon>rosids</taxon>
        <taxon>malvids</taxon>
        <taxon>Malvales</taxon>
        <taxon>Malvaceae</taxon>
        <taxon>Malvoideae</taxon>
        <taxon>Gossypium</taxon>
    </lineage>
</organism>
<dbReference type="Proteomes" id="UP000593572">
    <property type="component" value="Unassembled WGS sequence"/>
</dbReference>
<feature type="compositionally biased region" description="Basic and acidic residues" evidence="1">
    <location>
        <begin position="23"/>
        <end position="34"/>
    </location>
</feature>
<dbReference type="AlphaFoldDB" id="A0A7J8MQL3"/>
<gene>
    <name evidence="2" type="ORF">Golob_011785</name>
</gene>
<evidence type="ECO:0000313" key="2">
    <source>
        <dbReference type="EMBL" id="MBA0567019.1"/>
    </source>
</evidence>
<feature type="region of interest" description="Disordered" evidence="1">
    <location>
        <begin position="1"/>
        <end position="34"/>
    </location>
</feature>
<accession>A0A7J8MQL3</accession>
<protein>
    <submittedName>
        <fullName evidence="2">Uncharacterized protein</fullName>
    </submittedName>
</protein>
<name>A0A7J8MQL3_9ROSI</name>
<reference evidence="2 3" key="1">
    <citation type="journal article" date="2019" name="Genome Biol. Evol.">
        <title>Insights into the evolution of the New World diploid cottons (Gossypium, subgenus Houzingenia) based on genome sequencing.</title>
        <authorList>
            <person name="Grover C.E."/>
            <person name="Arick M.A. 2nd"/>
            <person name="Thrash A."/>
            <person name="Conover J.L."/>
            <person name="Sanders W.S."/>
            <person name="Peterson D.G."/>
            <person name="Frelichowski J.E."/>
            <person name="Scheffler J.A."/>
            <person name="Scheffler B.E."/>
            <person name="Wendel J.F."/>
        </authorList>
    </citation>
    <scope>NUCLEOTIDE SEQUENCE [LARGE SCALE GENOMIC DNA]</scope>
    <source>
        <strain evidence="2">157</strain>
        <tissue evidence="2">Leaf</tissue>
    </source>
</reference>